<accession>A0A7D9D2Q3</accession>
<evidence type="ECO:0000313" key="3">
    <source>
        <dbReference type="EMBL" id="VUX55740.1"/>
    </source>
</evidence>
<dbReference type="InterPro" id="IPR015422">
    <property type="entry name" value="PyrdxlP-dep_Trfase_small"/>
</dbReference>
<dbReference type="Gene3D" id="3.40.640.10">
    <property type="entry name" value="Type I PLP-dependent aspartate aminotransferase-like (Major domain)"/>
    <property type="match status" value="1"/>
</dbReference>
<dbReference type="Pfam" id="PF00155">
    <property type="entry name" value="Aminotran_1_2"/>
    <property type="match status" value="1"/>
</dbReference>
<dbReference type="PROSITE" id="PS00105">
    <property type="entry name" value="AA_TRANSFER_CLASS_1"/>
    <property type="match status" value="1"/>
</dbReference>
<dbReference type="GO" id="GO:0030170">
    <property type="term" value="F:pyridoxal phosphate binding"/>
    <property type="evidence" value="ECO:0007669"/>
    <property type="project" value="InterPro"/>
</dbReference>
<dbReference type="Gene3D" id="3.90.1150.10">
    <property type="entry name" value="Aspartate Aminotransferase, domain 1"/>
    <property type="match status" value="1"/>
</dbReference>
<organism evidence="3">
    <name type="scientific">uncultured Woeseiaceae bacterium</name>
    <dbReference type="NCBI Taxonomy" id="1983305"/>
    <lineage>
        <taxon>Bacteria</taxon>
        <taxon>Pseudomonadati</taxon>
        <taxon>Pseudomonadota</taxon>
        <taxon>Gammaproteobacteria</taxon>
        <taxon>Woeseiales</taxon>
        <taxon>Woeseiaceae</taxon>
        <taxon>environmental samples</taxon>
    </lineage>
</organism>
<protein>
    <recommendedName>
        <fullName evidence="1">Aminotransferase</fullName>
        <ecNumber evidence="1">2.6.1.-</ecNumber>
    </recommendedName>
</protein>
<comment type="similarity">
    <text evidence="1">Belongs to the class-I pyridoxal-phosphate-dependent aminotransferase family.</text>
</comment>
<evidence type="ECO:0000256" key="1">
    <source>
        <dbReference type="RuleBase" id="RU000481"/>
    </source>
</evidence>
<dbReference type="PANTHER" id="PTHR43510">
    <property type="entry name" value="AMINOTRANSFERASE FUNCTION, HYPOTHETICAL (EUROFUNG)"/>
    <property type="match status" value="1"/>
</dbReference>
<dbReference type="InterPro" id="IPR015421">
    <property type="entry name" value="PyrdxlP-dep_Trfase_major"/>
</dbReference>
<gene>
    <name evidence="3" type="ORF">JTBM06_V1_90029</name>
</gene>
<dbReference type="AlphaFoldDB" id="A0A7D9D2Q3"/>
<dbReference type="PANTHER" id="PTHR43510:SF1">
    <property type="entry name" value="AMINOTRANSFERASE FUNCTION, HYPOTHETICAL (EUROFUNG)"/>
    <property type="match status" value="1"/>
</dbReference>
<feature type="non-terminal residue" evidence="3">
    <location>
        <position position="299"/>
    </location>
</feature>
<dbReference type="InterPro" id="IPR004838">
    <property type="entry name" value="NHTrfase_class1_PyrdxlP-BS"/>
</dbReference>
<comment type="cofactor">
    <cofactor evidence="1">
        <name>pyridoxal 5'-phosphate</name>
        <dbReference type="ChEBI" id="CHEBI:597326"/>
    </cofactor>
</comment>
<dbReference type="CDD" id="cd00609">
    <property type="entry name" value="AAT_like"/>
    <property type="match status" value="1"/>
</dbReference>
<feature type="domain" description="Aminotransferase class I/classII large" evidence="2">
    <location>
        <begin position="68"/>
        <end position="260"/>
    </location>
</feature>
<dbReference type="GO" id="GO:0008483">
    <property type="term" value="F:transaminase activity"/>
    <property type="evidence" value="ECO:0007669"/>
    <property type="project" value="UniProtKB-KW"/>
</dbReference>
<keyword evidence="1" id="KW-0032">Aminotransferase</keyword>
<dbReference type="InterPro" id="IPR004839">
    <property type="entry name" value="Aminotransferase_I/II_large"/>
</dbReference>
<dbReference type="EC" id="2.6.1.-" evidence="1"/>
<reference evidence="3" key="1">
    <citation type="submission" date="2019-07" db="EMBL/GenBank/DDBJ databases">
        <authorList>
            <person name="Weber M."/>
            <person name="Kostadinov I."/>
            <person name="Kostadinov D I."/>
        </authorList>
    </citation>
    <scope>NUCLEOTIDE SEQUENCE</scope>
    <source>
        <strain evidence="3">Gfbio:sag-sample-m06:053724c1-46a9-4a36-b237-ea2bf867836b</strain>
    </source>
</reference>
<sequence>MKVEIHKLFDYLLKTTDQEPEAVIGFSLSRSPKLKDFLEDLDPEMSLDWNNRSFPGLPQLRDHVLRQARLVGNLAPDDILITAGAAEANYLAIRQLVGPDNEIVSETPGWPQVGVLATAIGARLHVVERRDENGWDFPMDDLAAAVNSRTRLIFLSNPNNPTGRLLSEDQLKEIVELARPHGAYVLVDEVYAGLEWSGPRMPAIAGLYERGITTGSVSKALGLQGLRIGWMISPDAQVVRDALILRENSSEIMNILGETIAEIALRPERYDTALAILRAEGLTNLEQLDAFIAAEPKLS</sequence>
<dbReference type="InterPro" id="IPR015424">
    <property type="entry name" value="PyrdxlP-dep_Trfase"/>
</dbReference>
<name>A0A7D9D2Q3_9GAMM</name>
<proteinExistence type="inferred from homology"/>
<keyword evidence="1" id="KW-0808">Transferase</keyword>
<dbReference type="EMBL" id="LR633967">
    <property type="protein sequence ID" value="VUX55740.1"/>
    <property type="molecule type" value="Genomic_DNA"/>
</dbReference>
<dbReference type="SUPFAM" id="SSF53383">
    <property type="entry name" value="PLP-dependent transferases"/>
    <property type="match status" value="1"/>
</dbReference>
<evidence type="ECO:0000259" key="2">
    <source>
        <dbReference type="Pfam" id="PF00155"/>
    </source>
</evidence>